<dbReference type="SMART" id="SM00257">
    <property type="entry name" value="LysM"/>
    <property type="match status" value="1"/>
</dbReference>
<dbReference type="GO" id="GO:0009279">
    <property type="term" value="C:cell outer membrane"/>
    <property type="evidence" value="ECO:0007669"/>
    <property type="project" value="TreeGrafter"/>
</dbReference>
<dbReference type="PROSITE" id="PS51782">
    <property type="entry name" value="LYSM"/>
    <property type="match status" value="1"/>
</dbReference>
<dbReference type="Pfam" id="PF01551">
    <property type="entry name" value="Peptidase_M23"/>
    <property type="match status" value="1"/>
</dbReference>
<evidence type="ECO:0000313" key="5">
    <source>
        <dbReference type="Proteomes" id="UP000184226"/>
    </source>
</evidence>
<dbReference type="GO" id="GO:0004222">
    <property type="term" value="F:metalloendopeptidase activity"/>
    <property type="evidence" value="ECO:0007669"/>
    <property type="project" value="TreeGrafter"/>
</dbReference>
<dbReference type="InterPro" id="IPR036779">
    <property type="entry name" value="LysM_dom_sf"/>
</dbReference>
<dbReference type="GO" id="GO:0032153">
    <property type="term" value="C:cell division site"/>
    <property type="evidence" value="ECO:0007669"/>
    <property type="project" value="TreeGrafter"/>
</dbReference>
<keyword evidence="5" id="KW-1185">Reference proteome</keyword>
<feature type="domain" description="LysM" evidence="3">
    <location>
        <begin position="51"/>
        <end position="95"/>
    </location>
</feature>
<dbReference type="CDD" id="cd12797">
    <property type="entry name" value="M23_peptidase"/>
    <property type="match status" value="1"/>
</dbReference>
<dbReference type="SUPFAM" id="SSF51261">
    <property type="entry name" value="Duplicated hybrid motif"/>
    <property type="match status" value="1"/>
</dbReference>
<proteinExistence type="inferred from homology"/>
<dbReference type="Proteomes" id="UP000184226">
    <property type="component" value="Unassembled WGS sequence"/>
</dbReference>
<dbReference type="OrthoDB" id="9795421at2"/>
<evidence type="ECO:0000259" key="3">
    <source>
        <dbReference type="PROSITE" id="PS51782"/>
    </source>
</evidence>
<dbReference type="InterPro" id="IPR018392">
    <property type="entry name" value="LysM"/>
</dbReference>
<organism evidence="4 5">
    <name type="scientific">Pollutimonas bauzanensis</name>
    <dbReference type="NCBI Taxonomy" id="658167"/>
    <lineage>
        <taxon>Bacteria</taxon>
        <taxon>Pseudomonadati</taxon>
        <taxon>Pseudomonadota</taxon>
        <taxon>Betaproteobacteria</taxon>
        <taxon>Burkholderiales</taxon>
        <taxon>Alcaligenaceae</taxon>
        <taxon>Pollutimonas</taxon>
    </lineage>
</organism>
<comment type="similarity">
    <text evidence="1">Belongs to the E.coli NlpD/Haemophilus LppB family.</text>
</comment>
<dbReference type="InterPro" id="IPR016047">
    <property type="entry name" value="M23ase_b-sheet_dom"/>
</dbReference>
<evidence type="ECO:0000256" key="2">
    <source>
        <dbReference type="SAM" id="SignalP"/>
    </source>
</evidence>
<dbReference type="PANTHER" id="PTHR21666">
    <property type="entry name" value="PEPTIDASE-RELATED"/>
    <property type="match status" value="1"/>
</dbReference>
<protein>
    <submittedName>
        <fullName evidence="4">LysM domain-containing protein</fullName>
    </submittedName>
</protein>
<dbReference type="CDD" id="cd00118">
    <property type="entry name" value="LysM"/>
    <property type="match status" value="1"/>
</dbReference>
<evidence type="ECO:0000313" key="4">
    <source>
        <dbReference type="EMBL" id="SHG78240.1"/>
    </source>
</evidence>
<dbReference type="Pfam" id="PF01476">
    <property type="entry name" value="LysM"/>
    <property type="match status" value="1"/>
</dbReference>
<dbReference type="InterPro" id="IPR011055">
    <property type="entry name" value="Dup_hybrid_motif"/>
</dbReference>
<feature type="chain" id="PRO_5012725548" evidence="2">
    <location>
        <begin position="24"/>
        <end position="242"/>
    </location>
</feature>
<gene>
    <name evidence="4" type="ORF">SAMN04488135_101258</name>
</gene>
<dbReference type="InterPro" id="IPR050570">
    <property type="entry name" value="Cell_wall_metabolism_enzyme"/>
</dbReference>
<dbReference type="Gene3D" id="2.70.70.10">
    <property type="entry name" value="Glucose Permease (Domain IIA)"/>
    <property type="match status" value="1"/>
</dbReference>
<reference evidence="4 5" key="1">
    <citation type="submission" date="2016-11" db="EMBL/GenBank/DDBJ databases">
        <authorList>
            <person name="Jaros S."/>
            <person name="Januszkiewicz K."/>
            <person name="Wedrychowicz H."/>
        </authorList>
    </citation>
    <scope>NUCLEOTIDE SEQUENCE [LARGE SCALE GENOMIC DNA]</scope>
    <source>
        <strain evidence="4 5">CGMCC 1.10190</strain>
    </source>
</reference>
<dbReference type="EMBL" id="FQXE01000001">
    <property type="protein sequence ID" value="SHG78240.1"/>
    <property type="molecule type" value="Genomic_DNA"/>
</dbReference>
<name>A0A1M5MLI5_9BURK</name>
<dbReference type="STRING" id="658167.SAMN04488135_101258"/>
<accession>A0A1M5MLI5</accession>
<dbReference type="PANTHER" id="PTHR21666:SF263">
    <property type="entry name" value="MUREIN HYDROLASE ACTIVATOR NLPD"/>
    <property type="match status" value="1"/>
</dbReference>
<sequence length="242" mass="25381">MLLLTLFTQFRGFANLFSFASLARPCGRFIAIAAVAALLTACGTSKPGVEGQYRVMKGDTLTQIARKHGQSVDSLIRLNNLKDLDHIRVGQVLKVRGGPASASAPPPAANGPSIAAPRSIDLVWPAEGKSRRGTSASNSQAIYIAAAAGSPVKAAAAGKVVYAGNGLRGYGNMLIVNHDADFLSVYAHNQALLVKEGAQVRQGQTIATMGSSGSDAVNLYFELRYNGKAVDALRYLPKASSH</sequence>
<feature type="signal peptide" evidence="2">
    <location>
        <begin position="1"/>
        <end position="23"/>
    </location>
</feature>
<dbReference type="Gene3D" id="3.10.350.10">
    <property type="entry name" value="LysM domain"/>
    <property type="match status" value="1"/>
</dbReference>
<keyword evidence="2" id="KW-0732">Signal</keyword>
<evidence type="ECO:0000256" key="1">
    <source>
        <dbReference type="ARBA" id="ARBA00038420"/>
    </source>
</evidence>
<dbReference type="AlphaFoldDB" id="A0A1M5MLI5"/>